<accession>A0ACD3AVF7</accession>
<name>A0ACD3AVF7_9AGAR</name>
<evidence type="ECO:0000313" key="1">
    <source>
        <dbReference type="EMBL" id="TFK69545.1"/>
    </source>
</evidence>
<protein>
    <submittedName>
        <fullName evidence="1">Uncharacterized protein</fullName>
    </submittedName>
</protein>
<dbReference type="EMBL" id="ML208329">
    <property type="protein sequence ID" value="TFK69545.1"/>
    <property type="molecule type" value="Genomic_DNA"/>
</dbReference>
<keyword evidence="2" id="KW-1185">Reference proteome</keyword>
<sequence length="440" mass="48107">MAKSKSSSASSNASPVPHTLFYVSPFLSASYLQAVTAPDLLPLITELSNLKTREFYDEACKTSITAQTKLIQAFLGSSKSSVDEEQNAFINQMSQLATKKAREFEGLVREEVKKRQQADASVAWSTPPWVSPLMPFAPPMWPPAPFGYGPHSPPPSRAPWSYSWQQSFPPPALPESNSASKKKVQKETGAKNADSGSKSSKEKGNNNPNGGGGKKKGATVRFEDECTDSDSTDGKGNCLDWMKRKKKGTAAECSSSSSNSDSDSEDSDTSKKSKKKANTAGKGNQQGKNGPESGRKQQQKGSGGGSQPPAKQGGQKGGGDKPTPPHSQLGPYSPYSTHSYPPGSFSFHQGYARWDYRTNGMEVPSSGRYQVWIPPAQSDDKDKEKSAKKDKEKEKEKKQKEKEKEEKKKQKEKARKKEESDSDEGEVAPAWMSWRRDQGY</sequence>
<reference evidence="1 2" key="1">
    <citation type="journal article" date="2019" name="Nat. Ecol. Evol.">
        <title>Megaphylogeny resolves global patterns of mushroom evolution.</title>
        <authorList>
            <person name="Varga T."/>
            <person name="Krizsan K."/>
            <person name="Foldi C."/>
            <person name="Dima B."/>
            <person name="Sanchez-Garcia M."/>
            <person name="Sanchez-Ramirez S."/>
            <person name="Szollosi G.J."/>
            <person name="Szarkandi J.G."/>
            <person name="Papp V."/>
            <person name="Albert L."/>
            <person name="Andreopoulos W."/>
            <person name="Angelini C."/>
            <person name="Antonin V."/>
            <person name="Barry K.W."/>
            <person name="Bougher N.L."/>
            <person name="Buchanan P."/>
            <person name="Buyck B."/>
            <person name="Bense V."/>
            <person name="Catcheside P."/>
            <person name="Chovatia M."/>
            <person name="Cooper J."/>
            <person name="Damon W."/>
            <person name="Desjardin D."/>
            <person name="Finy P."/>
            <person name="Geml J."/>
            <person name="Haridas S."/>
            <person name="Hughes K."/>
            <person name="Justo A."/>
            <person name="Karasinski D."/>
            <person name="Kautmanova I."/>
            <person name="Kiss B."/>
            <person name="Kocsube S."/>
            <person name="Kotiranta H."/>
            <person name="LaButti K.M."/>
            <person name="Lechner B.E."/>
            <person name="Liimatainen K."/>
            <person name="Lipzen A."/>
            <person name="Lukacs Z."/>
            <person name="Mihaltcheva S."/>
            <person name="Morgado L.N."/>
            <person name="Niskanen T."/>
            <person name="Noordeloos M.E."/>
            <person name="Ohm R.A."/>
            <person name="Ortiz-Santana B."/>
            <person name="Ovrebo C."/>
            <person name="Racz N."/>
            <person name="Riley R."/>
            <person name="Savchenko A."/>
            <person name="Shiryaev A."/>
            <person name="Soop K."/>
            <person name="Spirin V."/>
            <person name="Szebenyi C."/>
            <person name="Tomsovsky M."/>
            <person name="Tulloss R.E."/>
            <person name="Uehling J."/>
            <person name="Grigoriev I.V."/>
            <person name="Vagvolgyi C."/>
            <person name="Papp T."/>
            <person name="Martin F.M."/>
            <person name="Miettinen O."/>
            <person name="Hibbett D.S."/>
            <person name="Nagy L.G."/>
        </authorList>
    </citation>
    <scope>NUCLEOTIDE SEQUENCE [LARGE SCALE GENOMIC DNA]</scope>
    <source>
        <strain evidence="1 2">NL-1719</strain>
    </source>
</reference>
<proteinExistence type="predicted"/>
<dbReference type="Proteomes" id="UP000308600">
    <property type="component" value="Unassembled WGS sequence"/>
</dbReference>
<gene>
    <name evidence="1" type="ORF">BDN72DRAFT_840271</name>
</gene>
<evidence type="ECO:0000313" key="2">
    <source>
        <dbReference type="Proteomes" id="UP000308600"/>
    </source>
</evidence>
<organism evidence="1 2">
    <name type="scientific">Pluteus cervinus</name>
    <dbReference type="NCBI Taxonomy" id="181527"/>
    <lineage>
        <taxon>Eukaryota</taxon>
        <taxon>Fungi</taxon>
        <taxon>Dikarya</taxon>
        <taxon>Basidiomycota</taxon>
        <taxon>Agaricomycotina</taxon>
        <taxon>Agaricomycetes</taxon>
        <taxon>Agaricomycetidae</taxon>
        <taxon>Agaricales</taxon>
        <taxon>Pluteineae</taxon>
        <taxon>Pluteaceae</taxon>
        <taxon>Pluteus</taxon>
    </lineage>
</organism>